<dbReference type="Pfam" id="PF00328">
    <property type="entry name" value="His_Phos_2"/>
    <property type="match status" value="1"/>
</dbReference>
<dbReference type="InterPro" id="IPR050645">
    <property type="entry name" value="Histidine_acid_phosphatase"/>
</dbReference>
<comment type="caution">
    <text evidence="4">The sequence shown here is derived from an EMBL/GenBank/DDBJ whole genome shotgun (WGS) entry which is preliminary data.</text>
</comment>
<protein>
    <submittedName>
        <fullName evidence="4">Uncharacterized protein</fullName>
    </submittedName>
</protein>
<evidence type="ECO:0000256" key="1">
    <source>
        <dbReference type="ARBA" id="ARBA00005375"/>
    </source>
</evidence>
<organism evidence="4 5">
    <name type="scientific">Halteria grandinella</name>
    <dbReference type="NCBI Taxonomy" id="5974"/>
    <lineage>
        <taxon>Eukaryota</taxon>
        <taxon>Sar</taxon>
        <taxon>Alveolata</taxon>
        <taxon>Ciliophora</taxon>
        <taxon>Intramacronucleata</taxon>
        <taxon>Spirotrichea</taxon>
        <taxon>Stichotrichia</taxon>
        <taxon>Sporadotrichida</taxon>
        <taxon>Halteriidae</taxon>
        <taxon>Halteria</taxon>
    </lineage>
</organism>
<dbReference type="CDD" id="cd07061">
    <property type="entry name" value="HP_HAP_like"/>
    <property type="match status" value="1"/>
</dbReference>
<dbReference type="OrthoDB" id="294288at2759"/>
<name>A0A8J8NUT7_HALGN</name>
<proteinExistence type="inferred from homology"/>
<evidence type="ECO:0000313" key="5">
    <source>
        <dbReference type="Proteomes" id="UP000785679"/>
    </source>
</evidence>
<accession>A0A8J8NUT7</accession>
<reference evidence="4" key="1">
    <citation type="submission" date="2019-06" db="EMBL/GenBank/DDBJ databases">
        <authorList>
            <person name="Zheng W."/>
        </authorList>
    </citation>
    <scope>NUCLEOTIDE SEQUENCE</scope>
    <source>
        <strain evidence="4">QDHG01</strain>
    </source>
</reference>
<dbReference type="PANTHER" id="PTHR11567:SF110">
    <property type="entry name" value="2-PHOSPHOXYLOSE PHOSPHATASE 1"/>
    <property type="match status" value="1"/>
</dbReference>
<dbReference type="InterPro" id="IPR033379">
    <property type="entry name" value="Acid_Pase_AS"/>
</dbReference>
<dbReference type="GO" id="GO:0016791">
    <property type="term" value="F:phosphatase activity"/>
    <property type="evidence" value="ECO:0007669"/>
    <property type="project" value="TreeGrafter"/>
</dbReference>
<dbReference type="PANTHER" id="PTHR11567">
    <property type="entry name" value="ACID PHOSPHATASE-RELATED"/>
    <property type="match status" value="1"/>
</dbReference>
<keyword evidence="3" id="KW-0472">Membrane</keyword>
<sequence>MVFKLFSDDVKTYQIVIIAQLRQPQIKTLIYQMTKALLYTIATAALLFASAGIHSVQANDEKLAFVYELVRHGARAPIIEEPKGWFQVKLGLLTATGMRQRNLLGSYNRQRYVEREGLLDEVYNPSQLYIQSTGVDRTIQSTYSELLGMYPPTNTQQLKKSLSEGSISDKAMPPMKIRGSVGLEGTLKATLPLYLDSYVNVPVYSFLAKNTPDDDIQPGGCTYALTYNSDHWNKVATYAGISDFIMPILREPVGKAFGYTRAEIDALTFVNIYMLSDVLLAENMEGDTPRYNFTSEQWHYIREAQKIVLLEPISDFARELWITKQFRKPMQAFHQRVNEILAQSNNNDTLRYMLYSAHDVQVANVLHWLQPVDFEVIDVPYASNFHFELSYNETCLQTETPNKYQCFSVKVLYNNEPIHLGTCLDANQKAGRHTKTCIYTDFIAHIDSLSFKGDLAAECERPWNSEPSPFRKSHQISG</sequence>
<dbReference type="Proteomes" id="UP000785679">
    <property type="component" value="Unassembled WGS sequence"/>
</dbReference>
<keyword evidence="2" id="KW-0378">Hydrolase</keyword>
<keyword evidence="3" id="KW-0812">Transmembrane</keyword>
<dbReference type="EMBL" id="RRYP01007185">
    <property type="protein sequence ID" value="TNV80680.1"/>
    <property type="molecule type" value="Genomic_DNA"/>
</dbReference>
<dbReference type="PROSITE" id="PS00616">
    <property type="entry name" value="HIS_ACID_PHOSPHAT_1"/>
    <property type="match status" value="1"/>
</dbReference>
<keyword evidence="3" id="KW-1133">Transmembrane helix</keyword>
<dbReference type="Gene3D" id="3.40.50.1240">
    <property type="entry name" value="Phosphoglycerate mutase-like"/>
    <property type="match status" value="1"/>
</dbReference>
<dbReference type="AlphaFoldDB" id="A0A8J8NUT7"/>
<evidence type="ECO:0000256" key="2">
    <source>
        <dbReference type="ARBA" id="ARBA00022801"/>
    </source>
</evidence>
<keyword evidence="5" id="KW-1185">Reference proteome</keyword>
<evidence type="ECO:0000313" key="4">
    <source>
        <dbReference type="EMBL" id="TNV80680.1"/>
    </source>
</evidence>
<dbReference type="SUPFAM" id="SSF53254">
    <property type="entry name" value="Phosphoglycerate mutase-like"/>
    <property type="match status" value="1"/>
</dbReference>
<dbReference type="InterPro" id="IPR000560">
    <property type="entry name" value="His_Pase_clade-2"/>
</dbReference>
<gene>
    <name evidence="4" type="ORF">FGO68_gene5473</name>
</gene>
<evidence type="ECO:0000256" key="3">
    <source>
        <dbReference type="SAM" id="Phobius"/>
    </source>
</evidence>
<feature type="transmembrane region" description="Helical" evidence="3">
    <location>
        <begin position="36"/>
        <end position="56"/>
    </location>
</feature>
<comment type="similarity">
    <text evidence="1">Belongs to the histidine acid phosphatase family.</text>
</comment>
<dbReference type="InterPro" id="IPR029033">
    <property type="entry name" value="His_PPase_superfam"/>
</dbReference>